<dbReference type="AlphaFoldDB" id="I4B0S8"/>
<gene>
    <name evidence="3" type="ordered locus">Turpa_0225</name>
</gene>
<dbReference type="STRING" id="869212.Turpa_0225"/>
<dbReference type="EMBL" id="CP002959">
    <property type="protein sequence ID" value="AFM10885.1"/>
    <property type="molecule type" value="Genomic_DNA"/>
</dbReference>
<name>I4B0S8_TURPD</name>
<dbReference type="Proteomes" id="UP000006048">
    <property type="component" value="Chromosome"/>
</dbReference>
<reference evidence="3 4" key="1">
    <citation type="submission" date="2012-06" db="EMBL/GenBank/DDBJ databases">
        <title>The complete chromosome of genome of Turneriella parva DSM 21527.</title>
        <authorList>
            <consortium name="US DOE Joint Genome Institute (JGI-PGF)"/>
            <person name="Lucas S."/>
            <person name="Han J."/>
            <person name="Lapidus A."/>
            <person name="Bruce D."/>
            <person name="Goodwin L."/>
            <person name="Pitluck S."/>
            <person name="Peters L."/>
            <person name="Kyrpides N."/>
            <person name="Mavromatis K."/>
            <person name="Ivanova N."/>
            <person name="Mikhailova N."/>
            <person name="Chertkov O."/>
            <person name="Detter J.C."/>
            <person name="Tapia R."/>
            <person name="Han C."/>
            <person name="Land M."/>
            <person name="Hauser L."/>
            <person name="Markowitz V."/>
            <person name="Cheng J.-F."/>
            <person name="Hugenholtz P."/>
            <person name="Woyke T."/>
            <person name="Wu D."/>
            <person name="Gronow S."/>
            <person name="Wellnitz S."/>
            <person name="Brambilla E."/>
            <person name="Klenk H.-P."/>
            <person name="Eisen J.A."/>
        </authorList>
    </citation>
    <scope>NUCLEOTIDE SEQUENCE [LARGE SCALE GENOMIC DNA]</scope>
    <source>
        <strain evidence="4">ATCC BAA-1111 / DSM 21527 / NCTC 11395 / H</strain>
    </source>
</reference>
<dbReference type="RefSeq" id="WP_014801406.1">
    <property type="nucleotide sequence ID" value="NC_018020.1"/>
</dbReference>
<dbReference type="InterPro" id="IPR024370">
    <property type="entry name" value="PBP_domain"/>
</dbReference>
<sequence length="321" mass="35408">MKIIRNNFSCAIARLLAMKFHSLIWISLAGLPMAACSKKQEILISGSETMKDAIQLLANGFNKKQNKFEAKVGGGGSKAGIEDLTLGRIDIAMTSNEIKETHLEALADISKFEKVEIGYDGLAIVVNPQNPLKQIHLSQYAQILSGKITNWKELGGPDMAILPVLRNRNSGTEAFVREHVLRRKDLGEAVYGAFKNTEYVTTATVKRDNREILDFVASNAGAIAYMGVGVAKSEGKGKVRIVEYALNKEGPFMLPTVENIQKGQYRLARALALVYVPDNARKDAFVAYALSEEGQKQILEYEYMQAAPNTVLVIEKRNAEK</sequence>
<protein>
    <submittedName>
        <fullName evidence="3">Phosphate ABC transporter substrate-binding protein, PhoT family</fullName>
    </submittedName>
</protein>
<dbReference type="CDD" id="cd13653">
    <property type="entry name" value="PBP2_phosphate_like_1"/>
    <property type="match status" value="1"/>
</dbReference>
<evidence type="ECO:0000313" key="3">
    <source>
        <dbReference type="EMBL" id="AFM10885.1"/>
    </source>
</evidence>
<organism evidence="3 4">
    <name type="scientific">Turneriella parva (strain ATCC BAA-1111 / DSM 21527 / NCTC 11395 / H)</name>
    <name type="common">Leptospira parva</name>
    <dbReference type="NCBI Taxonomy" id="869212"/>
    <lineage>
        <taxon>Bacteria</taxon>
        <taxon>Pseudomonadati</taxon>
        <taxon>Spirochaetota</taxon>
        <taxon>Spirochaetia</taxon>
        <taxon>Leptospirales</taxon>
        <taxon>Leptospiraceae</taxon>
        <taxon>Turneriella</taxon>
    </lineage>
</organism>
<dbReference type="OrthoDB" id="9790048at2"/>
<evidence type="ECO:0000256" key="1">
    <source>
        <dbReference type="ARBA" id="ARBA00022729"/>
    </source>
</evidence>
<keyword evidence="4" id="KW-1185">Reference proteome</keyword>
<dbReference type="Pfam" id="PF12849">
    <property type="entry name" value="PBP_like_2"/>
    <property type="match status" value="1"/>
</dbReference>
<dbReference type="PANTHER" id="PTHR30570:SF1">
    <property type="entry name" value="PHOSPHATE-BINDING PROTEIN PSTS"/>
    <property type="match status" value="1"/>
</dbReference>
<dbReference type="PATRIC" id="fig|869212.3.peg.186"/>
<accession>I4B0S8</accession>
<keyword evidence="1" id="KW-0732">Signal</keyword>
<feature type="domain" description="PBP" evidence="2">
    <location>
        <begin position="40"/>
        <end position="293"/>
    </location>
</feature>
<evidence type="ECO:0000259" key="2">
    <source>
        <dbReference type="Pfam" id="PF12849"/>
    </source>
</evidence>
<dbReference type="PANTHER" id="PTHR30570">
    <property type="entry name" value="PERIPLASMIC PHOSPHATE BINDING COMPONENT OF PHOSPHATE ABC TRANSPORTER"/>
    <property type="match status" value="1"/>
</dbReference>
<dbReference type="Gene3D" id="3.40.190.10">
    <property type="entry name" value="Periplasmic binding protein-like II"/>
    <property type="match status" value="2"/>
</dbReference>
<dbReference type="InterPro" id="IPR050811">
    <property type="entry name" value="Phosphate_ABC_transporter"/>
</dbReference>
<proteinExistence type="predicted"/>
<dbReference type="SUPFAM" id="SSF53850">
    <property type="entry name" value="Periplasmic binding protein-like II"/>
    <property type="match status" value="1"/>
</dbReference>
<evidence type="ECO:0000313" key="4">
    <source>
        <dbReference type="Proteomes" id="UP000006048"/>
    </source>
</evidence>
<dbReference type="KEGG" id="tpx:Turpa_0225"/>
<dbReference type="HOGENOM" id="CLU_026228_5_1_12"/>